<proteinExistence type="predicted"/>
<protein>
    <submittedName>
        <fullName evidence="1">Uncharacterized protein</fullName>
    </submittedName>
</protein>
<keyword evidence="2" id="KW-1185">Reference proteome</keyword>
<dbReference type="EMBL" id="VTPC01001541">
    <property type="protein sequence ID" value="KAF2901598.1"/>
    <property type="molecule type" value="Genomic_DNA"/>
</dbReference>
<gene>
    <name evidence="1" type="ORF">ILUMI_04585</name>
</gene>
<evidence type="ECO:0000313" key="2">
    <source>
        <dbReference type="Proteomes" id="UP000801492"/>
    </source>
</evidence>
<sequence>MEDDETCAVLEAVSIKYEQEPELPIIIKSEIKALENDHDYISSPVGNSIHKCYVPVTPFRRKTAISNQRIHEIDHSQQDRFVFANYIYYVLINNNKAYYKNRRQREDKELVGLMENVNNIERTTSTDVLQTLIINNPIKMEDDKICLVQEAVFIKCEQEPELPIKIKSEIKVEDNHGEFSSLVSNK</sequence>
<dbReference type="Proteomes" id="UP000801492">
    <property type="component" value="Unassembled WGS sequence"/>
</dbReference>
<reference evidence="1" key="1">
    <citation type="submission" date="2019-08" db="EMBL/GenBank/DDBJ databases">
        <title>The genome of the North American firefly Photinus pyralis.</title>
        <authorList>
            <consortium name="Photinus pyralis genome working group"/>
            <person name="Fallon T.R."/>
            <person name="Sander Lower S.E."/>
            <person name="Weng J.-K."/>
        </authorList>
    </citation>
    <scope>NUCLEOTIDE SEQUENCE</scope>
    <source>
        <strain evidence="1">TRF0915ILg1</strain>
        <tissue evidence="1">Whole body</tissue>
    </source>
</reference>
<dbReference type="AlphaFoldDB" id="A0A8K0D8V2"/>
<name>A0A8K0D8V2_IGNLU</name>
<organism evidence="1 2">
    <name type="scientific">Ignelater luminosus</name>
    <name type="common">Cucubano</name>
    <name type="synonym">Pyrophorus luminosus</name>
    <dbReference type="NCBI Taxonomy" id="2038154"/>
    <lineage>
        <taxon>Eukaryota</taxon>
        <taxon>Metazoa</taxon>
        <taxon>Ecdysozoa</taxon>
        <taxon>Arthropoda</taxon>
        <taxon>Hexapoda</taxon>
        <taxon>Insecta</taxon>
        <taxon>Pterygota</taxon>
        <taxon>Neoptera</taxon>
        <taxon>Endopterygota</taxon>
        <taxon>Coleoptera</taxon>
        <taxon>Polyphaga</taxon>
        <taxon>Elateriformia</taxon>
        <taxon>Elateroidea</taxon>
        <taxon>Elateridae</taxon>
        <taxon>Agrypninae</taxon>
        <taxon>Pyrophorini</taxon>
        <taxon>Ignelater</taxon>
    </lineage>
</organism>
<accession>A0A8K0D8V2</accession>
<evidence type="ECO:0000313" key="1">
    <source>
        <dbReference type="EMBL" id="KAF2901598.1"/>
    </source>
</evidence>
<comment type="caution">
    <text evidence="1">The sequence shown here is derived from an EMBL/GenBank/DDBJ whole genome shotgun (WGS) entry which is preliminary data.</text>
</comment>